<gene>
    <name evidence="1" type="ORF">Fot_28944</name>
</gene>
<proteinExistence type="predicted"/>
<name>A0ABD1TQT9_9LAMI</name>
<sequence>MELQWLINLNQKCNYLLCVTFVRKNIPKNEHKVVDDQRDVNEVNPNVDDFWDTTEIAREDDVDIPERISKIVQDNEDEISFTNEDLVALSIRRLELSRNSQAAPSSQSSHTHV</sequence>
<protein>
    <submittedName>
        <fullName evidence="1">Uncharacterized protein</fullName>
    </submittedName>
</protein>
<dbReference type="AlphaFoldDB" id="A0ABD1TQT9"/>
<dbReference type="EMBL" id="JBFOLJ010000008">
    <property type="protein sequence ID" value="KAL2514973.1"/>
    <property type="molecule type" value="Genomic_DNA"/>
</dbReference>
<reference evidence="2" key="1">
    <citation type="submission" date="2024-07" db="EMBL/GenBank/DDBJ databases">
        <title>Two chromosome-level genome assemblies of Korean endemic species Abeliophyllum distichum and Forsythia ovata (Oleaceae).</title>
        <authorList>
            <person name="Jang H."/>
        </authorList>
    </citation>
    <scope>NUCLEOTIDE SEQUENCE [LARGE SCALE GENOMIC DNA]</scope>
</reference>
<keyword evidence="2" id="KW-1185">Reference proteome</keyword>
<dbReference type="Proteomes" id="UP001604277">
    <property type="component" value="Unassembled WGS sequence"/>
</dbReference>
<evidence type="ECO:0000313" key="2">
    <source>
        <dbReference type="Proteomes" id="UP001604277"/>
    </source>
</evidence>
<accession>A0ABD1TQT9</accession>
<organism evidence="1 2">
    <name type="scientific">Forsythia ovata</name>
    <dbReference type="NCBI Taxonomy" id="205694"/>
    <lineage>
        <taxon>Eukaryota</taxon>
        <taxon>Viridiplantae</taxon>
        <taxon>Streptophyta</taxon>
        <taxon>Embryophyta</taxon>
        <taxon>Tracheophyta</taxon>
        <taxon>Spermatophyta</taxon>
        <taxon>Magnoliopsida</taxon>
        <taxon>eudicotyledons</taxon>
        <taxon>Gunneridae</taxon>
        <taxon>Pentapetalae</taxon>
        <taxon>asterids</taxon>
        <taxon>lamiids</taxon>
        <taxon>Lamiales</taxon>
        <taxon>Oleaceae</taxon>
        <taxon>Forsythieae</taxon>
        <taxon>Forsythia</taxon>
    </lineage>
</organism>
<comment type="caution">
    <text evidence="1">The sequence shown here is derived from an EMBL/GenBank/DDBJ whole genome shotgun (WGS) entry which is preliminary data.</text>
</comment>
<evidence type="ECO:0000313" key="1">
    <source>
        <dbReference type="EMBL" id="KAL2514973.1"/>
    </source>
</evidence>